<dbReference type="InterPro" id="IPR001632">
    <property type="entry name" value="WD40_G-protein_beta-like"/>
</dbReference>
<feature type="repeat" description="WD" evidence="5">
    <location>
        <begin position="403"/>
        <end position="435"/>
    </location>
</feature>
<dbReference type="PRINTS" id="PR00320">
    <property type="entry name" value="GPROTEINBRPT"/>
</dbReference>
<dbReference type="PROSITE" id="PS50294">
    <property type="entry name" value="WD_REPEATS_REGION"/>
    <property type="match status" value="6"/>
</dbReference>
<dbReference type="SUPFAM" id="SSF50998">
    <property type="entry name" value="Quinoprotein alcohol dehydrogenase-like"/>
    <property type="match status" value="1"/>
</dbReference>
<keyword evidence="4" id="KW-0539">Nucleus</keyword>
<dbReference type="InterPro" id="IPR015943">
    <property type="entry name" value="WD40/YVTN_repeat-like_dom_sf"/>
</dbReference>
<reference evidence="6" key="1">
    <citation type="submission" date="2022-04" db="EMBL/GenBank/DDBJ databases">
        <title>A functionally conserved STORR gene fusion in Papaver species that diverged 16.8 million years ago.</title>
        <authorList>
            <person name="Catania T."/>
        </authorList>
    </citation>
    <scope>NUCLEOTIDE SEQUENCE</scope>
    <source>
        <strain evidence="6">S-188037</strain>
    </source>
</reference>
<feature type="repeat" description="WD" evidence="5">
    <location>
        <begin position="239"/>
        <end position="279"/>
    </location>
</feature>
<dbReference type="PRINTS" id="PR00319">
    <property type="entry name" value="GPROTEINB"/>
</dbReference>
<dbReference type="PANTHER" id="PTHR19848">
    <property type="entry name" value="WD40 REPEAT PROTEIN"/>
    <property type="match status" value="1"/>
</dbReference>
<dbReference type="PANTHER" id="PTHR19848:SF0">
    <property type="entry name" value="NOTCHLESS PROTEIN HOMOLOG 1"/>
    <property type="match status" value="1"/>
</dbReference>
<dbReference type="EMBL" id="JAJJMB010013545">
    <property type="protein sequence ID" value="KAI3867633.1"/>
    <property type="molecule type" value="Genomic_DNA"/>
</dbReference>
<dbReference type="AlphaFoldDB" id="A0AAD4S6E0"/>
<evidence type="ECO:0000313" key="7">
    <source>
        <dbReference type="Proteomes" id="UP001202328"/>
    </source>
</evidence>
<name>A0AAD4S6E0_9MAGN</name>
<evidence type="ECO:0000313" key="6">
    <source>
        <dbReference type="EMBL" id="KAI3867633.1"/>
    </source>
</evidence>
<keyword evidence="2 5" id="KW-0853">WD repeat</keyword>
<feature type="repeat" description="WD" evidence="5">
    <location>
        <begin position="151"/>
        <end position="192"/>
    </location>
</feature>
<evidence type="ECO:0000256" key="3">
    <source>
        <dbReference type="ARBA" id="ARBA00022737"/>
    </source>
</evidence>
<comment type="caution">
    <text evidence="6">The sequence shown here is derived from an EMBL/GenBank/DDBJ whole genome shotgun (WGS) entry which is preliminary data.</text>
</comment>
<keyword evidence="3" id="KW-0677">Repeat</keyword>
<dbReference type="SMART" id="SM00320">
    <property type="entry name" value="WD40"/>
    <property type="match status" value="8"/>
</dbReference>
<dbReference type="GO" id="GO:0005730">
    <property type="term" value="C:nucleolus"/>
    <property type="evidence" value="ECO:0007669"/>
    <property type="project" value="UniProtKB-SubCell"/>
</dbReference>
<dbReference type="GO" id="GO:0000027">
    <property type="term" value="P:ribosomal large subunit assembly"/>
    <property type="evidence" value="ECO:0007669"/>
    <property type="project" value="TreeGrafter"/>
</dbReference>
<dbReference type="InterPro" id="IPR011047">
    <property type="entry name" value="Quinoprotein_ADH-like_sf"/>
</dbReference>
<dbReference type="CDD" id="cd00200">
    <property type="entry name" value="WD40"/>
    <property type="match status" value="1"/>
</dbReference>
<feature type="repeat" description="WD" evidence="5">
    <location>
        <begin position="361"/>
        <end position="402"/>
    </location>
</feature>
<keyword evidence="7" id="KW-1185">Reference proteome</keyword>
<dbReference type="InterPro" id="IPR019775">
    <property type="entry name" value="WD40_repeat_CS"/>
</dbReference>
<evidence type="ECO:0000256" key="2">
    <source>
        <dbReference type="ARBA" id="ARBA00022574"/>
    </source>
</evidence>
<protein>
    <recommendedName>
        <fullName evidence="8">NLE domain-containing protein</fullName>
    </recommendedName>
</protein>
<dbReference type="Gene3D" id="2.130.10.10">
    <property type="entry name" value="YVTN repeat-like/Quinoprotein amine dehydrogenase"/>
    <property type="match status" value="4"/>
</dbReference>
<dbReference type="InterPro" id="IPR020472">
    <property type="entry name" value="WD40_PAC1"/>
</dbReference>
<evidence type="ECO:0008006" key="8">
    <source>
        <dbReference type="Google" id="ProtNLM"/>
    </source>
</evidence>
<evidence type="ECO:0000256" key="4">
    <source>
        <dbReference type="ARBA" id="ARBA00023242"/>
    </source>
</evidence>
<proteinExistence type="predicted"/>
<organism evidence="6 7">
    <name type="scientific">Papaver atlanticum</name>
    <dbReference type="NCBI Taxonomy" id="357466"/>
    <lineage>
        <taxon>Eukaryota</taxon>
        <taxon>Viridiplantae</taxon>
        <taxon>Streptophyta</taxon>
        <taxon>Embryophyta</taxon>
        <taxon>Tracheophyta</taxon>
        <taxon>Spermatophyta</taxon>
        <taxon>Magnoliopsida</taxon>
        <taxon>Ranunculales</taxon>
        <taxon>Papaveraceae</taxon>
        <taxon>Papaveroideae</taxon>
        <taxon>Papaver</taxon>
    </lineage>
</organism>
<gene>
    <name evidence="6" type="ORF">MKW98_006010</name>
</gene>
<feature type="repeat" description="WD" evidence="5">
    <location>
        <begin position="319"/>
        <end position="360"/>
    </location>
</feature>
<dbReference type="PROSITE" id="PS50082">
    <property type="entry name" value="WD_REPEATS_2"/>
    <property type="match status" value="6"/>
</dbReference>
<dbReference type="Proteomes" id="UP001202328">
    <property type="component" value="Unassembled WGS sequence"/>
</dbReference>
<dbReference type="InterPro" id="IPR001680">
    <property type="entry name" value="WD40_rpt"/>
</dbReference>
<evidence type="ECO:0000256" key="5">
    <source>
        <dbReference type="PROSITE-ProRule" id="PRU00221"/>
    </source>
</evidence>
<sequence length="435" mass="49150">MYLPHNAGPLQLQLLVNKLLNNVSVDLGFISNFCKKNYIVLVIEYCIHFRFFQEEKLPYSFYVSDQELIVQLGAFLEKNKVSVEKVLKIVYQPQAVFRIRPVNRCSATIAGHEGEVVTVAFSPDGRQLASGSGDTTVRLWDLTTQTPLYTCRGHKHYVLCVAWSPDGKHLVSGSKDGEILSWDTQTGKQLGMPFKLNFTILLLFQGHKKWITSISWEPLHLNGDVRVWDISLRRCVFSLTGHTDAVTCVKWSGEGVIYSSSHDRTIKVWDTTQGVNSRTGALERYKNLKGNAPERLVSGSDDKTMFLWEPTNRESIKHLMGHQEVVNHVYFSPDGQWIASASFDKSVKLWNGITGNYVATFHGHVGCVYQLSWSADSRLLLSGSKDSTLKVWDIQKLKIKQDLPGHEDEVFAVDWSPDGEKVASGGNDRKLKLWM</sequence>
<comment type="subcellular location">
    <subcellularLocation>
        <location evidence="1">Nucleus</location>
        <location evidence="1">Nucleolus</location>
    </subcellularLocation>
</comment>
<dbReference type="PROSITE" id="PS00678">
    <property type="entry name" value="WD_REPEATS_1"/>
    <property type="match status" value="3"/>
</dbReference>
<accession>A0AAD4S6E0</accession>
<feature type="repeat" description="WD" evidence="5">
    <location>
        <begin position="109"/>
        <end position="150"/>
    </location>
</feature>
<evidence type="ECO:0000256" key="1">
    <source>
        <dbReference type="ARBA" id="ARBA00004604"/>
    </source>
</evidence>
<dbReference type="Pfam" id="PF00400">
    <property type="entry name" value="WD40"/>
    <property type="match status" value="6"/>
</dbReference>